<dbReference type="PANTHER" id="PTHR10900">
    <property type="entry name" value="PERIOSTIN-RELATED"/>
    <property type="match status" value="1"/>
</dbReference>
<evidence type="ECO:0000256" key="1">
    <source>
        <dbReference type="SAM" id="MobiDB-lite"/>
    </source>
</evidence>
<dbReference type="SUPFAM" id="SSF82153">
    <property type="entry name" value="FAS1 domain"/>
    <property type="match status" value="1"/>
</dbReference>
<feature type="compositionally biased region" description="Polar residues" evidence="1">
    <location>
        <begin position="134"/>
        <end position="144"/>
    </location>
</feature>
<dbReference type="EMBL" id="JABMIG020000369">
    <property type="protein sequence ID" value="KAL3779920.1"/>
    <property type="molecule type" value="Genomic_DNA"/>
</dbReference>
<evidence type="ECO:0000313" key="4">
    <source>
        <dbReference type="Proteomes" id="UP001516023"/>
    </source>
</evidence>
<dbReference type="InterPro" id="IPR036378">
    <property type="entry name" value="FAS1_dom_sf"/>
</dbReference>
<proteinExistence type="predicted"/>
<keyword evidence="4" id="KW-1185">Reference proteome</keyword>
<dbReference type="Proteomes" id="UP001516023">
    <property type="component" value="Unassembled WGS sequence"/>
</dbReference>
<dbReference type="SMART" id="SM00554">
    <property type="entry name" value="FAS1"/>
    <property type="match status" value="1"/>
</dbReference>
<organism evidence="3 4">
    <name type="scientific">Cyclotella cryptica</name>
    <dbReference type="NCBI Taxonomy" id="29204"/>
    <lineage>
        <taxon>Eukaryota</taxon>
        <taxon>Sar</taxon>
        <taxon>Stramenopiles</taxon>
        <taxon>Ochrophyta</taxon>
        <taxon>Bacillariophyta</taxon>
        <taxon>Coscinodiscophyceae</taxon>
        <taxon>Thalassiosirophycidae</taxon>
        <taxon>Stephanodiscales</taxon>
        <taxon>Stephanodiscaceae</taxon>
        <taxon>Cyclotella</taxon>
    </lineage>
</organism>
<protein>
    <recommendedName>
        <fullName evidence="2">FAS1 domain-containing protein</fullName>
    </recommendedName>
</protein>
<evidence type="ECO:0000259" key="2">
    <source>
        <dbReference type="PROSITE" id="PS50213"/>
    </source>
</evidence>
<dbReference type="PANTHER" id="PTHR10900:SF77">
    <property type="entry name" value="FI19380P1"/>
    <property type="match status" value="1"/>
</dbReference>
<dbReference type="PROSITE" id="PS50213">
    <property type="entry name" value="FAS1"/>
    <property type="match status" value="1"/>
</dbReference>
<dbReference type="AlphaFoldDB" id="A0ABD3NVF7"/>
<evidence type="ECO:0000313" key="3">
    <source>
        <dbReference type="EMBL" id="KAL3779920.1"/>
    </source>
</evidence>
<dbReference type="Pfam" id="PF02469">
    <property type="entry name" value="Fasciclin"/>
    <property type="match status" value="1"/>
</dbReference>
<gene>
    <name evidence="3" type="ORF">HJC23_005417</name>
</gene>
<reference evidence="3 4" key="1">
    <citation type="journal article" date="2020" name="G3 (Bethesda)">
        <title>Improved Reference Genome for Cyclotella cryptica CCMP332, a Model for Cell Wall Morphogenesis, Salinity Adaptation, and Lipid Production in Diatoms (Bacillariophyta).</title>
        <authorList>
            <person name="Roberts W.R."/>
            <person name="Downey K.M."/>
            <person name="Ruck E.C."/>
            <person name="Traller J.C."/>
            <person name="Alverson A.J."/>
        </authorList>
    </citation>
    <scope>NUCLEOTIDE SEQUENCE [LARGE SCALE GENOMIC DNA]</scope>
    <source>
        <strain evidence="3 4">CCMP332</strain>
    </source>
</reference>
<sequence>MRLLCAHPLFCVFSFSTRTAPTNAAFESLLATLPEGYIDQLLLPENIGDLQDILKYHVLGVIALSSDLVSGDVETLNGDPVTVTVNDTGVMVNDASVVTADVIASNGVVHVIDKVLLPPQNYTADMITTVAPETISTPEPTDSTELPVGSESEGGSGVSISSPVSLTFTMSWSAILTLLHLHFYV</sequence>
<dbReference type="Gene3D" id="2.30.180.10">
    <property type="entry name" value="FAS1 domain"/>
    <property type="match status" value="1"/>
</dbReference>
<dbReference type="InterPro" id="IPR000782">
    <property type="entry name" value="FAS1_domain"/>
</dbReference>
<dbReference type="FunFam" id="2.30.180.10:FF:000032">
    <property type="entry name" value="Fasciclin domain-containing protein, putative"/>
    <property type="match status" value="1"/>
</dbReference>
<accession>A0ABD3NVF7</accession>
<feature type="region of interest" description="Disordered" evidence="1">
    <location>
        <begin position="133"/>
        <end position="157"/>
    </location>
</feature>
<feature type="domain" description="FAS1" evidence="2">
    <location>
        <begin position="1"/>
        <end position="116"/>
    </location>
</feature>
<comment type="caution">
    <text evidence="3">The sequence shown here is derived from an EMBL/GenBank/DDBJ whole genome shotgun (WGS) entry which is preliminary data.</text>
</comment>
<dbReference type="InterPro" id="IPR050904">
    <property type="entry name" value="Adhesion/Biosynth-related"/>
</dbReference>
<name>A0ABD3NVF7_9STRA</name>